<proteinExistence type="predicted"/>
<dbReference type="EMBL" id="LS398110">
    <property type="protein sequence ID" value="SPP91762.1"/>
    <property type="molecule type" value="Genomic_DNA"/>
</dbReference>
<dbReference type="AlphaFoldDB" id="A0A2U3PRJ9"/>
<evidence type="ECO:0000313" key="1">
    <source>
        <dbReference type="EMBL" id="SPP91762.1"/>
    </source>
</evidence>
<sequence>MSNPGSLRGKILDCVAEPVIGPRFARTRWLAMTVVGRVAQRQGGLTRDVPPRYRRFLLSPTLFIKILPATLV</sequence>
<dbReference type="Proteomes" id="UP000246085">
    <property type="component" value="Chromosome BRAD3257"/>
</dbReference>
<accession>A0A2U3PRJ9</accession>
<organism evidence="1 2">
    <name type="scientific">Bradyrhizobium vignae</name>
    <dbReference type="NCBI Taxonomy" id="1549949"/>
    <lineage>
        <taxon>Bacteria</taxon>
        <taxon>Pseudomonadati</taxon>
        <taxon>Pseudomonadota</taxon>
        <taxon>Alphaproteobacteria</taxon>
        <taxon>Hyphomicrobiales</taxon>
        <taxon>Nitrobacteraceae</taxon>
        <taxon>Bradyrhizobium</taxon>
    </lineage>
</organism>
<name>A0A2U3PRJ9_9BRAD</name>
<protein>
    <submittedName>
        <fullName evidence="1">Uncharacterized protein</fullName>
    </submittedName>
</protein>
<gene>
    <name evidence="1" type="ORF">BRAD3257_0600</name>
</gene>
<reference evidence="1 2" key="1">
    <citation type="submission" date="2018-03" db="EMBL/GenBank/DDBJ databases">
        <authorList>
            <person name="Gully D."/>
        </authorList>
    </citation>
    <scope>NUCLEOTIDE SEQUENCE [LARGE SCALE GENOMIC DNA]</scope>
    <source>
        <strain evidence="1">ORS3257</strain>
    </source>
</reference>
<evidence type="ECO:0000313" key="2">
    <source>
        <dbReference type="Proteomes" id="UP000246085"/>
    </source>
</evidence>
<dbReference type="KEGG" id="bvz:BRAD3257_0600"/>